<dbReference type="GO" id="GO:0003677">
    <property type="term" value="F:DNA binding"/>
    <property type="evidence" value="ECO:0007669"/>
    <property type="project" value="InterPro"/>
</dbReference>
<dbReference type="EMBL" id="QFLI01000005">
    <property type="protein sequence ID" value="PXY00818.1"/>
    <property type="molecule type" value="Genomic_DNA"/>
</dbReference>
<dbReference type="InterPro" id="IPR010982">
    <property type="entry name" value="Lambda_DNA-bd_dom_sf"/>
</dbReference>
<reference evidence="3 4" key="1">
    <citation type="submission" date="2018-05" db="EMBL/GenBank/DDBJ databases">
        <title>Marinifilum breve JC075T sp. nov., a marine bacterium isolated from Yongle Blue Hole in the South China Sea.</title>
        <authorList>
            <person name="Fu T."/>
        </authorList>
    </citation>
    <scope>NUCLEOTIDE SEQUENCE [LARGE SCALE GENOMIC DNA]</scope>
    <source>
        <strain evidence="3 4">JC075</strain>
    </source>
</reference>
<evidence type="ECO:0000313" key="3">
    <source>
        <dbReference type="EMBL" id="PXY00818.1"/>
    </source>
</evidence>
<dbReference type="Pfam" id="PF13443">
    <property type="entry name" value="HTH_26"/>
    <property type="match status" value="1"/>
</dbReference>
<organism evidence="3 4">
    <name type="scientific">Marinifilum breve</name>
    <dbReference type="NCBI Taxonomy" id="2184082"/>
    <lineage>
        <taxon>Bacteria</taxon>
        <taxon>Pseudomonadati</taxon>
        <taxon>Bacteroidota</taxon>
        <taxon>Bacteroidia</taxon>
        <taxon>Marinilabiliales</taxon>
        <taxon>Marinifilaceae</taxon>
    </lineage>
</organism>
<dbReference type="SUPFAM" id="SSF47413">
    <property type="entry name" value="lambda repressor-like DNA-binding domains"/>
    <property type="match status" value="1"/>
</dbReference>
<keyword evidence="1" id="KW-0175">Coiled coil</keyword>
<keyword evidence="4" id="KW-1185">Reference proteome</keyword>
<comment type="caution">
    <text evidence="3">The sequence shown here is derived from an EMBL/GenBank/DDBJ whole genome shotgun (WGS) entry which is preliminary data.</text>
</comment>
<evidence type="ECO:0000256" key="1">
    <source>
        <dbReference type="SAM" id="Coils"/>
    </source>
</evidence>
<gene>
    <name evidence="3" type="ORF">DF185_13025</name>
</gene>
<sequence length="111" mass="12616">MKPSKPIKLPVDLHKLIHDAMAETRMSTVDLAAELGIGNSSVHYLLKRRGVQVGRLWTICEATGVNIFKQLADAIDINNPVDKEKEQLKKEIEDLKKEREILRDVISLMKK</sequence>
<accession>A0A2V3ZWM6</accession>
<dbReference type="InterPro" id="IPR001387">
    <property type="entry name" value="Cro/C1-type_HTH"/>
</dbReference>
<dbReference type="OrthoDB" id="1122253at2"/>
<evidence type="ECO:0000259" key="2">
    <source>
        <dbReference type="Pfam" id="PF13443"/>
    </source>
</evidence>
<protein>
    <recommendedName>
        <fullName evidence="2">HTH cro/C1-type domain-containing protein</fullName>
    </recommendedName>
</protein>
<feature type="coiled-coil region" evidence="1">
    <location>
        <begin position="78"/>
        <end position="105"/>
    </location>
</feature>
<dbReference type="RefSeq" id="WP_110361184.1">
    <property type="nucleotide sequence ID" value="NZ_QFLI01000005.1"/>
</dbReference>
<dbReference type="Proteomes" id="UP000248079">
    <property type="component" value="Unassembled WGS sequence"/>
</dbReference>
<proteinExistence type="predicted"/>
<dbReference type="AlphaFoldDB" id="A0A2V3ZWM6"/>
<feature type="domain" description="HTH cro/C1-type" evidence="2">
    <location>
        <begin position="20"/>
        <end position="67"/>
    </location>
</feature>
<name>A0A2V3ZWM6_9BACT</name>
<evidence type="ECO:0000313" key="4">
    <source>
        <dbReference type="Proteomes" id="UP000248079"/>
    </source>
</evidence>